<feature type="non-terminal residue" evidence="2">
    <location>
        <position position="1"/>
    </location>
</feature>
<evidence type="ECO:0000313" key="3">
    <source>
        <dbReference type="Proteomes" id="UP000837857"/>
    </source>
</evidence>
<feature type="region of interest" description="Disordered" evidence="1">
    <location>
        <begin position="231"/>
        <end position="258"/>
    </location>
</feature>
<name>A0ABN8HWE6_9NEOP</name>
<feature type="compositionally biased region" description="Polar residues" evidence="1">
    <location>
        <begin position="249"/>
        <end position="258"/>
    </location>
</feature>
<sequence length="560" mass="64165">MSDSIKDLCKKYEDNVGEPRARSVGLSTIPEYPEIEAERGMWSTALDAIWTTLRFLAPATLLTLLWGQQGFVLRILKYIDSAFRALLFSSEEQKQAAIQWLSECGPVRVEELGTVWRHGWIVCGALDAALPGACAGHPPTSLSLRHAQTIAEHYLGVKPVFSHQELEANEYLSKHLEWRLTQYINSIRQALLKVTAPVTKPSPQQTSPDTSQYIFDYVARGSGFENRFKSASSTYGTAGKHESAEGDQNPRNYTKSTSHETINCDVNILRESTHEDKRDSTFNRRMVESAPYYNEEECKIITVRDDEKESTYISLSDIDIEIVENKSEKSLESSPERDIEIAQTDYKSRFKIARQYFQSLEELREVKKQHKMNECEQLLYNKSTESLIEDNQSKRLKKKIKSHTMPSSQISEFWNQLQEQENETNESKPVKISEKFHVEDLFTDVMDGRFSRQGSLRGIPHKKAVLEAFRSMENISDSKLSPYELAVSQFSDFDSENKTKNAQTYLSEYPYLPTTDPSKYHSRLDVNASGLISFKELLNRKDRRNSVPDLRLNPSFTVNL</sequence>
<accession>A0ABN8HWE6</accession>
<organism evidence="2 3">
    <name type="scientific">Iphiclides podalirius</name>
    <name type="common">scarce swallowtail</name>
    <dbReference type="NCBI Taxonomy" id="110791"/>
    <lineage>
        <taxon>Eukaryota</taxon>
        <taxon>Metazoa</taxon>
        <taxon>Ecdysozoa</taxon>
        <taxon>Arthropoda</taxon>
        <taxon>Hexapoda</taxon>
        <taxon>Insecta</taxon>
        <taxon>Pterygota</taxon>
        <taxon>Neoptera</taxon>
        <taxon>Endopterygota</taxon>
        <taxon>Lepidoptera</taxon>
        <taxon>Glossata</taxon>
        <taxon>Ditrysia</taxon>
        <taxon>Papilionoidea</taxon>
        <taxon>Papilionidae</taxon>
        <taxon>Papilioninae</taxon>
        <taxon>Iphiclides</taxon>
    </lineage>
</organism>
<gene>
    <name evidence="2" type="ORF">IPOD504_LOCUS2752</name>
</gene>
<evidence type="ECO:0000256" key="1">
    <source>
        <dbReference type="SAM" id="MobiDB-lite"/>
    </source>
</evidence>
<keyword evidence="3" id="KW-1185">Reference proteome</keyword>
<dbReference type="EMBL" id="OW152824">
    <property type="protein sequence ID" value="CAH2040703.1"/>
    <property type="molecule type" value="Genomic_DNA"/>
</dbReference>
<reference evidence="2" key="1">
    <citation type="submission" date="2022-03" db="EMBL/GenBank/DDBJ databases">
        <authorList>
            <person name="Martin H S."/>
        </authorList>
    </citation>
    <scope>NUCLEOTIDE SEQUENCE</scope>
</reference>
<evidence type="ECO:0000313" key="2">
    <source>
        <dbReference type="EMBL" id="CAH2040703.1"/>
    </source>
</evidence>
<protein>
    <submittedName>
        <fullName evidence="2">Uncharacterized protein</fullName>
    </submittedName>
</protein>
<dbReference type="Proteomes" id="UP000837857">
    <property type="component" value="Chromosome 12"/>
</dbReference>
<proteinExistence type="predicted"/>